<sequence>MTRARFYRFHRLYCLSAPYQEPLTAGRPVYLYTWSLPDPHAVARLTNVEASCFKHVDQTIGLVFSKPITKVGVSWSLPVYCQSLGYFQVLGQLFCCHLIPRLLSCFFFFIETRFDTS</sequence>
<gene>
    <name evidence="1" type="ORF">DILT_LOCUS1435</name>
</gene>
<dbReference type="Proteomes" id="UP000281553">
    <property type="component" value="Unassembled WGS sequence"/>
</dbReference>
<organism evidence="1 2">
    <name type="scientific">Dibothriocephalus latus</name>
    <name type="common">Fish tapeworm</name>
    <name type="synonym">Diphyllobothrium latum</name>
    <dbReference type="NCBI Taxonomy" id="60516"/>
    <lineage>
        <taxon>Eukaryota</taxon>
        <taxon>Metazoa</taxon>
        <taxon>Spiralia</taxon>
        <taxon>Lophotrochozoa</taxon>
        <taxon>Platyhelminthes</taxon>
        <taxon>Cestoda</taxon>
        <taxon>Eucestoda</taxon>
        <taxon>Diphyllobothriidea</taxon>
        <taxon>Diphyllobothriidae</taxon>
        <taxon>Dibothriocephalus</taxon>
    </lineage>
</organism>
<reference evidence="1 2" key="1">
    <citation type="submission" date="2018-11" db="EMBL/GenBank/DDBJ databases">
        <authorList>
            <consortium name="Pathogen Informatics"/>
        </authorList>
    </citation>
    <scope>NUCLEOTIDE SEQUENCE [LARGE SCALE GENOMIC DNA]</scope>
</reference>
<accession>A0A3P6Q3N2</accession>
<evidence type="ECO:0000313" key="2">
    <source>
        <dbReference type="Proteomes" id="UP000281553"/>
    </source>
</evidence>
<name>A0A3P6Q3N2_DIBLA</name>
<dbReference type="OrthoDB" id="6286776at2759"/>
<evidence type="ECO:0000313" key="1">
    <source>
        <dbReference type="EMBL" id="VDK44282.1"/>
    </source>
</evidence>
<proteinExistence type="predicted"/>
<protein>
    <submittedName>
        <fullName evidence="1">Uncharacterized protein</fullName>
    </submittedName>
</protein>
<dbReference type="AlphaFoldDB" id="A0A3P6Q3N2"/>
<keyword evidence="2" id="KW-1185">Reference proteome</keyword>
<dbReference type="EMBL" id="UYRU01009699">
    <property type="protein sequence ID" value="VDK44282.1"/>
    <property type="molecule type" value="Genomic_DNA"/>
</dbReference>